<dbReference type="GO" id="GO:0003677">
    <property type="term" value="F:DNA binding"/>
    <property type="evidence" value="ECO:0007669"/>
    <property type="project" value="InterPro"/>
</dbReference>
<dbReference type="GO" id="GO:0006313">
    <property type="term" value="P:DNA transposition"/>
    <property type="evidence" value="ECO:0007669"/>
    <property type="project" value="InterPro"/>
</dbReference>
<evidence type="ECO:0000259" key="1">
    <source>
        <dbReference type="Pfam" id="PF01609"/>
    </source>
</evidence>
<evidence type="ECO:0000313" key="2">
    <source>
        <dbReference type="EMBL" id="GFP27646.1"/>
    </source>
</evidence>
<feature type="non-terminal residue" evidence="2">
    <location>
        <position position="1"/>
    </location>
</feature>
<keyword evidence="3" id="KW-1185">Reference proteome</keyword>
<proteinExistence type="predicted"/>
<evidence type="ECO:0000313" key="3">
    <source>
        <dbReference type="Proteomes" id="UP000591948"/>
    </source>
</evidence>
<gene>
    <name evidence="2" type="ORF">HKBW3S33_01057</name>
</gene>
<dbReference type="InterPro" id="IPR002559">
    <property type="entry name" value="Transposase_11"/>
</dbReference>
<sequence length="209" mass="24669">PSLNPFYTRNNEPGKTQIVIGVIMGNGFPIGHEVFEGNRVDKKTVREILNKIKGQYQIDRCIFVGDRGLISRENLQELEEEKEFDSILALKKRRNNEVKRILMGEPPLMFHREKEDLEWAEATGEDKVRYIVVKNPEIAREQKGLREGHIKGLEEQLRLLQEKLSRQKRISVKKTTEKVVEILSHHHGRRYVDYSFDEKDKKFRYWLKG</sequence>
<organism evidence="2 3">
    <name type="scientific">Candidatus Hakubella thermalkaliphila</name>
    <dbReference type="NCBI Taxonomy" id="2754717"/>
    <lineage>
        <taxon>Bacteria</taxon>
        <taxon>Bacillati</taxon>
        <taxon>Actinomycetota</taxon>
        <taxon>Actinomycetota incertae sedis</taxon>
        <taxon>Candidatus Hakubellales</taxon>
        <taxon>Candidatus Hakubellaceae</taxon>
        <taxon>Candidatus Hakubella</taxon>
    </lineage>
</organism>
<dbReference type="RefSeq" id="WP_219855577.1">
    <property type="nucleotide sequence ID" value="NZ_BLRY01000052.1"/>
</dbReference>
<protein>
    <recommendedName>
        <fullName evidence="1">Transposase IS4-like domain-containing protein</fullName>
    </recommendedName>
</protein>
<accession>A0A6V8P9Z4</accession>
<dbReference type="AlphaFoldDB" id="A0A6V8P9Z4"/>
<name>A0A6V8P9Z4_9ACTN</name>
<dbReference type="PANTHER" id="PTHR34614">
    <property type="match status" value="1"/>
</dbReference>
<dbReference type="GO" id="GO:0004803">
    <property type="term" value="F:transposase activity"/>
    <property type="evidence" value="ECO:0007669"/>
    <property type="project" value="InterPro"/>
</dbReference>
<feature type="domain" description="Transposase IS4-like" evidence="1">
    <location>
        <begin position="18"/>
        <end position="126"/>
    </location>
</feature>
<reference evidence="2 3" key="1">
    <citation type="journal article" date="2020" name="Front. Microbiol.">
        <title>Single-cell genomics of novel Actinobacteria with the Wood-Ljungdahl pathway discovered in a serpentinizing system.</title>
        <authorList>
            <person name="Merino N."/>
            <person name="Kawai M."/>
            <person name="Boyd E.S."/>
            <person name="Colman D.R."/>
            <person name="McGlynn S.E."/>
            <person name="Nealson K.H."/>
            <person name="Kurokawa K."/>
            <person name="Hongoh Y."/>
        </authorList>
    </citation>
    <scope>NUCLEOTIDE SEQUENCE [LARGE SCALE GENOMIC DNA]</scope>
    <source>
        <strain evidence="2 3">S33</strain>
    </source>
</reference>
<dbReference type="EMBL" id="BLRY01000052">
    <property type="protein sequence ID" value="GFP27646.1"/>
    <property type="molecule type" value="Genomic_DNA"/>
</dbReference>
<dbReference type="PANTHER" id="PTHR34614:SF2">
    <property type="entry name" value="TRANSPOSASE IS4-LIKE DOMAIN-CONTAINING PROTEIN"/>
    <property type="match status" value="1"/>
</dbReference>
<dbReference type="Proteomes" id="UP000591948">
    <property type="component" value="Unassembled WGS sequence"/>
</dbReference>
<comment type="caution">
    <text evidence="2">The sequence shown here is derived from an EMBL/GenBank/DDBJ whole genome shotgun (WGS) entry which is preliminary data.</text>
</comment>
<dbReference type="Pfam" id="PF01609">
    <property type="entry name" value="DDE_Tnp_1"/>
    <property type="match status" value="1"/>
</dbReference>